<dbReference type="SUPFAM" id="SSF56601">
    <property type="entry name" value="beta-lactamase/transpeptidase-like"/>
    <property type="match status" value="1"/>
</dbReference>
<evidence type="ECO:0000313" key="3">
    <source>
        <dbReference type="Proteomes" id="UP001500051"/>
    </source>
</evidence>
<comment type="caution">
    <text evidence="2">The sequence shown here is derived from an EMBL/GenBank/DDBJ whole genome shotgun (WGS) entry which is preliminary data.</text>
</comment>
<sequence>MPFTAFPRSTPSAQGVDAAGVEAFLDQMAVTDDVELHSLMLLRNGHVVTEGWWAPYAPDRVHLLYSLSKSFASTAAGLAVAEGLLDLDRTVLSYFPELDADVTDERSRSMLVRHVAAMASGHHAETIEQAIALDPAEPVRGFLQIPPEHEPGTWFAYNQPCTYTLAAIVQRESGQGLVDYLTPRLFEPLGIGRVGWQQQPPGRALGFTGLHATTDAIAKLGQLYLQRGWWGDRRLLPEEWVEEATSVQVENPLEENPDWSQGYGFQFWMARHGYRGDGAYGQYCIVLPEQQTVVAITGASLDMQTVLDGLWTHVLPALGDDHRSSPDRTAADVRLARRMTALALPAATGKPDPEETPERWEDAVFTPRGGRCEHQPTLTAVETSRAGDGWRITLVEDDRRLSGVLGGDGWQVADGPDAEGRDGVPVAVSGGWDGGRLAVEVLFLETPHRLTVRCDSEYATFTATWGTVPLRAGTLQDLRKPD</sequence>
<feature type="domain" description="Beta-lactamase-related" evidence="1">
    <location>
        <begin position="38"/>
        <end position="297"/>
    </location>
</feature>
<dbReference type="PANTHER" id="PTHR43283:SF7">
    <property type="entry name" value="BETA-LACTAMASE-RELATED DOMAIN-CONTAINING PROTEIN"/>
    <property type="match status" value="1"/>
</dbReference>
<dbReference type="InterPro" id="IPR001466">
    <property type="entry name" value="Beta-lactam-related"/>
</dbReference>
<dbReference type="Gene3D" id="3.40.710.10">
    <property type="entry name" value="DD-peptidase/beta-lactamase superfamily"/>
    <property type="match status" value="1"/>
</dbReference>
<name>A0ABP7E4A5_9ACTN</name>
<accession>A0ABP7E4A5</accession>
<dbReference type="Proteomes" id="UP001500051">
    <property type="component" value="Unassembled WGS sequence"/>
</dbReference>
<dbReference type="RefSeq" id="WP_344813613.1">
    <property type="nucleotide sequence ID" value="NZ_BAAAYX010000014.1"/>
</dbReference>
<dbReference type="InterPro" id="IPR012338">
    <property type="entry name" value="Beta-lactam/transpept-like"/>
</dbReference>
<gene>
    <name evidence="2" type="ORF">GCM10022204_33660</name>
</gene>
<proteinExistence type="predicted"/>
<dbReference type="Pfam" id="PF00144">
    <property type="entry name" value="Beta-lactamase"/>
    <property type="match status" value="1"/>
</dbReference>
<protein>
    <recommendedName>
        <fullName evidence="1">Beta-lactamase-related domain-containing protein</fullName>
    </recommendedName>
</protein>
<reference evidence="3" key="1">
    <citation type="journal article" date="2019" name="Int. J. Syst. Evol. Microbiol.">
        <title>The Global Catalogue of Microorganisms (GCM) 10K type strain sequencing project: providing services to taxonomists for standard genome sequencing and annotation.</title>
        <authorList>
            <consortium name="The Broad Institute Genomics Platform"/>
            <consortium name="The Broad Institute Genome Sequencing Center for Infectious Disease"/>
            <person name="Wu L."/>
            <person name="Ma J."/>
        </authorList>
    </citation>
    <scope>NUCLEOTIDE SEQUENCE [LARGE SCALE GENOMIC DNA]</scope>
    <source>
        <strain evidence="3">JCM 16548</strain>
    </source>
</reference>
<evidence type="ECO:0000259" key="1">
    <source>
        <dbReference type="Pfam" id="PF00144"/>
    </source>
</evidence>
<keyword evidence="3" id="KW-1185">Reference proteome</keyword>
<dbReference type="InterPro" id="IPR050789">
    <property type="entry name" value="Diverse_Enzym_Activities"/>
</dbReference>
<organism evidence="2 3">
    <name type="scientific">Microlunatus aurantiacus</name>
    <dbReference type="NCBI Taxonomy" id="446786"/>
    <lineage>
        <taxon>Bacteria</taxon>
        <taxon>Bacillati</taxon>
        <taxon>Actinomycetota</taxon>
        <taxon>Actinomycetes</taxon>
        <taxon>Propionibacteriales</taxon>
        <taxon>Propionibacteriaceae</taxon>
        <taxon>Microlunatus</taxon>
    </lineage>
</organism>
<evidence type="ECO:0000313" key="2">
    <source>
        <dbReference type="EMBL" id="GAA3712055.1"/>
    </source>
</evidence>
<dbReference type="EMBL" id="BAAAYX010000014">
    <property type="protein sequence ID" value="GAA3712055.1"/>
    <property type="molecule type" value="Genomic_DNA"/>
</dbReference>
<dbReference type="PANTHER" id="PTHR43283">
    <property type="entry name" value="BETA-LACTAMASE-RELATED"/>
    <property type="match status" value="1"/>
</dbReference>